<dbReference type="Pfam" id="PF04264">
    <property type="entry name" value="YceI"/>
    <property type="match status" value="1"/>
</dbReference>
<dbReference type="Gene3D" id="2.40.128.110">
    <property type="entry name" value="Lipid/polyisoprenoid-binding, YceI-like"/>
    <property type="match status" value="1"/>
</dbReference>
<dbReference type="InterPro" id="IPR036761">
    <property type="entry name" value="TTHA0802/YceI-like_sf"/>
</dbReference>
<evidence type="ECO:0000313" key="3">
    <source>
        <dbReference type="Proteomes" id="UP000824281"/>
    </source>
</evidence>
<proteinExistence type="predicted"/>
<dbReference type="SMART" id="SM00867">
    <property type="entry name" value="YceI"/>
    <property type="match status" value="1"/>
</dbReference>
<organism evidence="2 3">
    <name type="scientific">Qipengyuania aurantiaca</name>
    <dbReference type="NCBI Taxonomy" id="2867233"/>
    <lineage>
        <taxon>Bacteria</taxon>
        <taxon>Pseudomonadati</taxon>
        <taxon>Pseudomonadota</taxon>
        <taxon>Alphaproteobacteria</taxon>
        <taxon>Sphingomonadales</taxon>
        <taxon>Erythrobacteraceae</taxon>
        <taxon>Qipengyuania</taxon>
    </lineage>
</organism>
<protein>
    <submittedName>
        <fullName evidence="2">YceI family protein</fullName>
    </submittedName>
</protein>
<evidence type="ECO:0000313" key="2">
    <source>
        <dbReference type="EMBL" id="QZD88988.1"/>
    </source>
</evidence>
<accession>A0ABX8ZIZ3</accession>
<keyword evidence="3" id="KW-1185">Reference proteome</keyword>
<feature type="domain" description="Lipid/polyisoprenoid-binding YceI-like" evidence="1">
    <location>
        <begin position="22"/>
        <end position="185"/>
    </location>
</feature>
<dbReference type="PANTHER" id="PTHR34406">
    <property type="entry name" value="PROTEIN YCEI"/>
    <property type="match status" value="1"/>
</dbReference>
<dbReference type="InterPro" id="IPR007372">
    <property type="entry name" value="Lipid/polyisoprenoid-bd_YceI"/>
</dbReference>
<name>A0ABX8ZIZ3_9SPHN</name>
<dbReference type="RefSeq" id="WP_221424497.1">
    <property type="nucleotide sequence ID" value="NZ_CP081295.1"/>
</dbReference>
<dbReference type="Proteomes" id="UP000824281">
    <property type="component" value="Chromosome"/>
</dbReference>
<sequence>MPRIALLPITLLLLAAAPGPIRYVVDTEATSVSAKVAFLGLASKTAQFPKVTGGATLSPADPQSMRLNVTLDARALQAPDRVTLRRLRGEKFFWVEKYPTVRFRGTGLELTDARRGHVDGQLTARGVTRPVRLNITFDTPPRDAEAGGPLRLTGTTTIDRREFGMTAYSLIVGKKVDIEIRARMTPG</sequence>
<dbReference type="PANTHER" id="PTHR34406:SF1">
    <property type="entry name" value="PROTEIN YCEI"/>
    <property type="match status" value="1"/>
</dbReference>
<dbReference type="EMBL" id="CP081295">
    <property type="protein sequence ID" value="QZD88988.1"/>
    <property type="molecule type" value="Genomic_DNA"/>
</dbReference>
<evidence type="ECO:0000259" key="1">
    <source>
        <dbReference type="SMART" id="SM00867"/>
    </source>
</evidence>
<dbReference type="SUPFAM" id="SSF101874">
    <property type="entry name" value="YceI-like"/>
    <property type="match status" value="1"/>
</dbReference>
<reference evidence="2 3" key="1">
    <citation type="submission" date="2021-08" db="EMBL/GenBank/DDBJ databases">
        <title>Comparative Genomics Analysis of the Genus Qipengyuania Reveals Extensive Genetic Diversity and Metabolic Versatility, Including the Description of Fifteen Novel Species.</title>
        <authorList>
            <person name="Liu Y."/>
        </authorList>
    </citation>
    <scope>NUCLEOTIDE SEQUENCE [LARGE SCALE GENOMIC DNA]</scope>
    <source>
        <strain evidence="2 3">1NDH13</strain>
    </source>
</reference>
<gene>
    <name evidence="2" type="ORF">K3148_09040</name>
</gene>